<sequence>MQQSLLLRQGTATIVVQQDLLSWVCSSALLVAFSRQHKHDIDTQLYETAQVKSVWEALA</sequence>
<protein>
    <submittedName>
        <fullName evidence="1">Uncharacterized protein</fullName>
    </submittedName>
</protein>
<evidence type="ECO:0000313" key="1">
    <source>
        <dbReference type="EMBL" id="KGH08835.1"/>
    </source>
</evidence>
<dbReference type="AlphaFoldDB" id="A0A0E3BV32"/>
<gene>
    <name evidence="1" type="ORF">P608_17610</name>
</gene>
<dbReference type="PATRIC" id="fig|285.48.peg.3602"/>
<comment type="caution">
    <text evidence="1">The sequence shown here is derived from an EMBL/GenBank/DDBJ whole genome shotgun (WGS) entry which is preliminary data.</text>
</comment>
<evidence type="ECO:0000313" key="2">
    <source>
        <dbReference type="Proteomes" id="UP000029549"/>
    </source>
</evidence>
<proteinExistence type="predicted"/>
<name>A0A0E3BV32_9BURK</name>
<accession>A0A0E3BV32</accession>
<keyword evidence="2" id="KW-1185">Reference proteome</keyword>
<dbReference type="EMBL" id="AWTP01000122">
    <property type="protein sequence ID" value="KGH08835.1"/>
    <property type="molecule type" value="Genomic_DNA"/>
</dbReference>
<dbReference type="Proteomes" id="UP000029549">
    <property type="component" value="Unassembled WGS sequence"/>
</dbReference>
<organism evidence="1 2">
    <name type="scientific">Comamonas thiooxydans</name>
    <dbReference type="NCBI Taxonomy" id="363952"/>
    <lineage>
        <taxon>Bacteria</taxon>
        <taxon>Pseudomonadati</taxon>
        <taxon>Pseudomonadota</taxon>
        <taxon>Betaproteobacteria</taxon>
        <taxon>Burkholderiales</taxon>
        <taxon>Comamonadaceae</taxon>
        <taxon>Comamonas</taxon>
    </lineage>
</organism>
<reference evidence="1 2" key="1">
    <citation type="submission" date="2013-09" db="EMBL/GenBank/DDBJ databases">
        <title>High correlation between genotypes and phenotypes of environmental bacteria Comamonas testosteroni strains.</title>
        <authorList>
            <person name="Liu L."/>
            <person name="Zhu W."/>
            <person name="Xia X."/>
            <person name="Xu B."/>
            <person name="Luo M."/>
            <person name="Wang G."/>
        </authorList>
    </citation>
    <scope>NUCLEOTIDE SEQUENCE [LARGE SCALE GENOMIC DNA]</scope>
    <source>
        <strain evidence="1 2">DF2</strain>
    </source>
</reference>